<protein>
    <submittedName>
        <fullName evidence="1">Uncharacterized protein</fullName>
    </submittedName>
</protein>
<reference evidence="1 2" key="1">
    <citation type="journal article" date="2018" name="PLoS Genet.">
        <title>Population sequencing reveals clonal diversity and ancestral inbreeding in the grapevine cultivar Chardonnay.</title>
        <authorList>
            <person name="Roach M.J."/>
            <person name="Johnson D.L."/>
            <person name="Bohlmann J."/>
            <person name="van Vuuren H.J."/>
            <person name="Jones S.J."/>
            <person name="Pretorius I.S."/>
            <person name="Schmidt S.A."/>
            <person name="Borneman A.R."/>
        </authorList>
    </citation>
    <scope>NUCLEOTIDE SEQUENCE [LARGE SCALE GENOMIC DNA]</scope>
    <source>
        <strain evidence="2">cv. Chardonnay</strain>
        <tissue evidence="1">Leaf</tissue>
    </source>
</reference>
<dbReference type="Proteomes" id="UP000288805">
    <property type="component" value="Unassembled WGS sequence"/>
</dbReference>
<accession>A0A438CQC0</accession>
<dbReference type="AlphaFoldDB" id="A0A438CQC0"/>
<name>A0A438CQC0_VITVI</name>
<sequence length="89" mass="9990">MEFFSPLAPKALPDPMPSQFRLDLYYTYYQSAGHHIDRCIALRHSIQDIVESGTFGHPRFDMFSIPTLAQAMHADTPSPAVPDLIDLGN</sequence>
<evidence type="ECO:0000313" key="1">
    <source>
        <dbReference type="EMBL" id="RVW25415.1"/>
    </source>
</evidence>
<organism evidence="1 2">
    <name type="scientific">Vitis vinifera</name>
    <name type="common">Grape</name>
    <dbReference type="NCBI Taxonomy" id="29760"/>
    <lineage>
        <taxon>Eukaryota</taxon>
        <taxon>Viridiplantae</taxon>
        <taxon>Streptophyta</taxon>
        <taxon>Embryophyta</taxon>
        <taxon>Tracheophyta</taxon>
        <taxon>Spermatophyta</taxon>
        <taxon>Magnoliopsida</taxon>
        <taxon>eudicotyledons</taxon>
        <taxon>Gunneridae</taxon>
        <taxon>Pentapetalae</taxon>
        <taxon>rosids</taxon>
        <taxon>Vitales</taxon>
        <taxon>Vitaceae</taxon>
        <taxon>Viteae</taxon>
        <taxon>Vitis</taxon>
    </lineage>
</organism>
<comment type="caution">
    <text evidence="1">The sequence shown here is derived from an EMBL/GenBank/DDBJ whole genome shotgun (WGS) entry which is preliminary data.</text>
</comment>
<gene>
    <name evidence="1" type="ORF">CK203_108422</name>
</gene>
<dbReference type="EMBL" id="QGNW01002092">
    <property type="protein sequence ID" value="RVW25415.1"/>
    <property type="molecule type" value="Genomic_DNA"/>
</dbReference>
<evidence type="ECO:0000313" key="2">
    <source>
        <dbReference type="Proteomes" id="UP000288805"/>
    </source>
</evidence>
<proteinExistence type="predicted"/>